<dbReference type="RefSeq" id="WP_381735512.1">
    <property type="nucleotide sequence ID" value="NZ_BAAASB010000035.1"/>
</dbReference>
<keyword evidence="3" id="KW-1185">Reference proteome</keyword>
<dbReference type="EMBL" id="JBHSKP010000042">
    <property type="protein sequence ID" value="MFC5156798.1"/>
    <property type="molecule type" value="Genomic_DNA"/>
</dbReference>
<feature type="region of interest" description="Disordered" evidence="1">
    <location>
        <begin position="39"/>
        <end position="61"/>
    </location>
</feature>
<accession>A0ABW0ASP2</accession>
<evidence type="ECO:0000313" key="3">
    <source>
        <dbReference type="Proteomes" id="UP001596160"/>
    </source>
</evidence>
<dbReference type="Pfam" id="PF19691">
    <property type="entry name" value="DUF6192"/>
    <property type="match status" value="1"/>
</dbReference>
<feature type="region of interest" description="Disordered" evidence="1">
    <location>
        <begin position="1"/>
        <end position="25"/>
    </location>
</feature>
<evidence type="ECO:0000256" key="1">
    <source>
        <dbReference type="SAM" id="MobiDB-lite"/>
    </source>
</evidence>
<reference evidence="3" key="1">
    <citation type="journal article" date="2019" name="Int. J. Syst. Evol. Microbiol.">
        <title>The Global Catalogue of Microorganisms (GCM) 10K type strain sequencing project: providing services to taxonomists for standard genome sequencing and annotation.</title>
        <authorList>
            <consortium name="The Broad Institute Genomics Platform"/>
            <consortium name="The Broad Institute Genome Sequencing Center for Infectious Disease"/>
            <person name="Wu L."/>
            <person name="Ma J."/>
        </authorList>
    </citation>
    <scope>NUCLEOTIDE SEQUENCE [LARGE SCALE GENOMIC DNA]</scope>
    <source>
        <strain evidence="3">PCU 266</strain>
    </source>
</reference>
<organism evidence="2 3">
    <name type="scientific">Streptomyces amakusaensis</name>
    <dbReference type="NCBI Taxonomy" id="67271"/>
    <lineage>
        <taxon>Bacteria</taxon>
        <taxon>Bacillati</taxon>
        <taxon>Actinomycetota</taxon>
        <taxon>Actinomycetes</taxon>
        <taxon>Kitasatosporales</taxon>
        <taxon>Streptomycetaceae</taxon>
        <taxon>Streptomyces</taxon>
    </lineage>
</organism>
<evidence type="ECO:0000313" key="2">
    <source>
        <dbReference type="EMBL" id="MFC5156798.1"/>
    </source>
</evidence>
<comment type="caution">
    <text evidence="2">The sequence shown here is derived from an EMBL/GenBank/DDBJ whole genome shotgun (WGS) entry which is preliminary data.</text>
</comment>
<proteinExistence type="predicted"/>
<sequence length="61" mass="6487">MVGDPGRLRSPPEVSEAGTGPRWPDVAFRAVSDDTARHQVNHAQVERGRPAREQPCGPAGG</sequence>
<name>A0ABW0ASP2_9ACTN</name>
<dbReference type="InterPro" id="IPR045683">
    <property type="entry name" value="DUF6192"/>
</dbReference>
<dbReference type="Proteomes" id="UP001596160">
    <property type="component" value="Unassembled WGS sequence"/>
</dbReference>
<protein>
    <submittedName>
        <fullName evidence="2">DUF6192 family protein</fullName>
    </submittedName>
</protein>
<gene>
    <name evidence="2" type="ORF">ACFPRH_34295</name>
</gene>